<proteinExistence type="predicted"/>
<sequence>MAAARQQQQRVVVMRHGDRLDHADPMWPAHKPRPWDPPLTDAGVLRAWTVGKRIRAQAAADGYQFHRVLVSPFHRCLQTAAQAVSALCAVPDDAVDSSAGVPLDVSRVKVSVEYGLCEMMNVEAMGVFVEQVAPSVEKWFPDLAELESVLPAGTIDHSTEPLYPEVPKWGEPVRGARTRYASVIKALADKYPDENLLLVTHGEGVGSSVACFGTGMEVYDVEYCAYSVLERQPQAGEDEDGESLLVLLTDRSGPTTGLHYLTPRQTTPAE</sequence>
<name>A0ACD5TT10_AVESA</name>
<organism evidence="1 2">
    <name type="scientific">Avena sativa</name>
    <name type="common">Oat</name>
    <dbReference type="NCBI Taxonomy" id="4498"/>
    <lineage>
        <taxon>Eukaryota</taxon>
        <taxon>Viridiplantae</taxon>
        <taxon>Streptophyta</taxon>
        <taxon>Embryophyta</taxon>
        <taxon>Tracheophyta</taxon>
        <taxon>Spermatophyta</taxon>
        <taxon>Magnoliopsida</taxon>
        <taxon>Liliopsida</taxon>
        <taxon>Poales</taxon>
        <taxon>Poaceae</taxon>
        <taxon>BOP clade</taxon>
        <taxon>Pooideae</taxon>
        <taxon>Poodae</taxon>
        <taxon>Poeae</taxon>
        <taxon>Poeae Chloroplast Group 1 (Aveneae type)</taxon>
        <taxon>Aveninae</taxon>
        <taxon>Avena</taxon>
    </lineage>
</organism>
<evidence type="ECO:0000313" key="2">
    <source>
        <dbReference type="Proteomes" id="UP001732700"/>
    </source>
</evidence>
<dbReference type="EnsemblPlants" id="AVESA.00010b.r2.1DG0120440.1">
    <property type="protein sequence ID" value="AVESA.00010b.r2.1DG0120440.1.CDS"/>
    <property type="gene ID" value="AVESA.00010b.r2.1DG0120440"/>
</dbReference>
<evidence type="ECO:0000313" key="1">
    <source>
        <dbReference type="EnsemblPlants" id="AVESA.00010b.r2.1DG0120440.1.CDS"/>
    </source>
</evidence>
<dbReference type="Proteomes" id="UP001732700">
    <property type="component" value="Chromosome 1D"/>
</dbReference>
<reference evidence="1" key="2">
    <citation type="submission" date="2025-09" db="UniProtKB">
        <authorList>
            <consortium name="EnsemblPlants"/>
        </authorList>
    </citation>
    <scope>IDENTIFICATION</scope>
</reference>
<accession>A0ACD5TT10</accession>
<keyword evidence="2" id="KW-1185">Reference proteome</keyword>
<reference evidence="1" key="1">
    <citation type="submission" date="2021-05" db="EMBL/GenBank/DDBJ databases">
        <authorList>
            <person name="Scholz U."/>
            <person name="Mascher M."/>
            <person name="Fiebig A."/>
        </authorList>
    </citation>
    <scope>NUCLEOTIDE SEQUENCE [LARGE SCALE GENOMIC DNA]</scope>
</reference>
<protein>
    <submittedName>
        <fullName evidence="1">Uncharacterized protein</fullName>
    </submittedName>
</protein>